<organism evidence="1 2">
    <name type="scientific">Brachybacterium rhamnosum</name>
    <dbReference type="NCBI Taxonomy" id="173361"/>
    <lineage>
        <taxon>Bacteria</taxon>
        <taxon>Bacillati</taxon>
        <taxon>Actinomycetota</taxon>
        <taxon>Actinomycetes</taxon>
        <taxon>Micrococcales</taxon>
        <taxon>Dermabacteraceae</taxon>
        <taxon>Brachybacterium</taxon>
    </lineage>
</organism>
<evidence type="ECO:0000313" key="1">
    <source>
        <dbReference type="EMBL" id="MFD1836367.1"/>
    </source>
</evidence>
<proteinExistence type="predicted"/>
<keyword evidence="2" id="KW-1185">Reference proteome</keyword>
<gene>
    <name evidence="1" type="ORF">ACFSDA_14980</name>
</gene>
<evidence type="ECO:0000313" key="2">
    <source>
        <dbReference type="Proteomes" id="UP001597280"/>
    </source>
</evidence>
<accession>A0ABW4PZV8</accession>
<dbReference type="RefSeq" id="WP_137770409.1">
    <property type="nucleotide sequence ID" value="NZ_BAAAIS010000003.1"/>
</dbReference>
<dbReference type="EMBL" id="JBHUFL010000003">
    <property type="protein sequence ID" value="MFD1836367.1"/>
    <property type="molecule type" value="Genomic_DNA"/>
</dbReference>
<reference evidence="2" key="1">
    <citation type="journal article" date="2019" name="Int. J. Syst. Evol. Microbiol.">
        <title>The Global Catalogue of Microorganisms (GCM) 10K type strain sequencing project: providing services to taxonomists for standard genome sequencing and annotation.</title>
        <authorList>
            <consortium name="The Broad Institute Genomics Platform"/>
            <consortium name="The Broad Institute Genome Sequencing Center for Infectious Disease"/>
            <person name="Wu L."/>
            <person name="Ma J."/>
        </authorList>
    </citation>
    <scope>NUCLEOTIDE SEQUENCE [LARGE SCALE GENOMIC DNA]</scope>
    <source>
        <strain evidence="2">JCM 11650</strain>
    </source>
</reference>
<evidence type="ECO:0008006" key="3">
    <source>
        <dbReference type="Google" id="ProtNLM"/>
    </source>
</evidence>
<sequence length="187" mass="20736">MSGFLAEGVPVTIDESTLREVVEDPATLAAWCDAHPEDPRTVAYLRMLGRLDEAAAAGRRGLEDTALPPLVRAVRRARYAQVLQWQGAFLPADEQFDLAAEETGLEDPTTPSSLSVLAAVFHQRALSRFEHARAELGRERPRAAERLRTSALEDARRALMMREHLAADDEDLVDASRRAVRRLELGL</sequence>
<protein>
    <recommendedName>
        <fullName evidence="3">Tetratricopeptide repeat protein</fullName>
    </recommendedName>
</protein>
<comment type="caution">
    <text evidence="1">The sequence shown here is derived from an EMBL/GenBank/DDBJ whole genome shotgun (WGS) entry which is preliminary data.</text>
</comment>
<name>A0ABW4PZV8_9MICO</name>
<dbReference type="Proteomes" id="UP001597280">
    <property type="component" value="Unassembled WGS sequence"/>
</dbReference>